<dbReference type="PANTHER" id="PTHR28288">
    <property type="entry name" value="PROTEASE B INHIBITOR 2"/>
    <property type="match status" value="1"/>
</dbReference>
<dbReference type="InterPro" id="IPR037045">
    <property type="entry name" value="S8pro/Inhibitor_I9_sf"/>
</dbReference>
<sequence length="66" mass="7328">VSCKVDATPEQIEAAKMNAIELGGKIGYEYSIIKAFSVSFEKDVITTLESHEHVKSVTKEGVMRRQ</sequence>
<gene>
    <name evidence="3" type="ORF">B0J13DRAFT_458573</name>
</gene>
<dbReference type="PANTHER" id="PTHR28288:SF2">
    <property type="entry name" value="PROTEASE B INHIBITOR 2"/>
    <property type="match status" value="1"/>
</dbReference>
<evidence type="ECO:0000313" key="3">
    <source>
        <dbReference type="EMBL" id="KAH7118215.1"/>
    </source>
</evidence>
<evidence type="ECO:0000256" key="1">
    <source>
        <dbReference type="ARBA" id="ARBA00038069"/>
    </source>
</evidence>
<dbReference type="OrthoDB" id="5518345at2759"/>
<dbReference type="GO" id="GO:0004866">
    <property type="term" value="F:endopeptidase inhibitor activity"/>
    <property type="evidence" value="ECO:0007669"/>
    <property type="project" value="TreeGrafter"/>
</dbReference>
<dbReference type="SUPFAM" id="SSF54897">
    <property type="entry name" value="Protease propeptides/inhibitors"/>
    <property type="match status" value="1"/>
</dbReference>
<dbReference type="AlphaFoldDB" id="A0A9P9DD03"/>
<protein>
    <recommendedName>
        <fullName evidence="2">Inhibitor I9 domain-containing protein</fullName>
    </recommendedName>
</protein>
<evidence type="ECO:0000259" key="2">
    <source>
        <dbReference type="Pfam" id="PF05922"/>
    </source>
</evidence>
<organism evidence="3 4">
    <name type="scientific">Dactylonectria estremocensis</name>
    <dbReference type="NCBI Taxonomy" id="1079267"/>
    <lineage>
        <taxon>Eukaryota</taxon>
        <taxon>Fungi</taxon>
        <taxon>Dikarya</taxon>
        <taxon>Ascomycota</taxon>
        <taxon>Pezizomycotina</taxon>
        <taxon>Sordariomycetes</taxon>
        <taxon>Hypocreomycetidae</taxon>
        <taxon>Hypocreales</taxon>
        <taxon>Nectriaceae</taxon>
        <taxon>Dactylonectria</taxon>
    </lineage>
</organism>
<keyword evidence="4" id="KW-1185">Reference proteome</keyword>
<comment type="similarity">
    <text evidence="1">Belongs to the protease inhibitor I9 family.</text>
</comment>
<comment type="caution">
    <text evidence="3">The sequence shown here is derived from an EMBL/GenBank/DDBJ whole genome shotgun (WGS) entry which is preliminary data.</text>
</comment>
<dbReference type="EMBL" id="JAGMUU010000032">
    <property type="protein sequence ID" value="KAH7118215.1"/>
    <property type="molecule type" value="Genomic_DNA"/>
</dbReference>
<accession>A0A9P9DD03</accession>
<proteinExistence type="inferred from homology"/>
<evidence type="ECO:0000313" key="4">
    <source>
        <dbReference type="Proteomes" id="UP000717696"/>
    </source>
</evidence>
<dbReference type="InterPro" id="IPR010259">
    <property type="entry name" value="S8pro/Inhibitor_I9"/>
</dbReference>
<name>A0A9P9DD03_9HYPO</name>
<dbReference type="Gene3D" id="3.30.70.80">
    <property type="entry name" value="Peptidase S8 propeptide/proteinase inhibitor I9"/>
    <property type="match status" value="1"/>
</dbReference>
<dbReference type="GO" id="GO:0042144">
    <property type="term" value="P:vacuole fusion, non-autophagic"/>
    <property type="evidence" value="ECO:0007669"/>
    <property type="project" value="TreeGrafter"/>
</dbReference>
<feature type="domain" description="Inhibitor I9" evidence="2">
    <location>
        <begin position="21"/>
        <end position="64"/>
    </location>
</feature>
<reference evidence="3" key="1">
    <citation type="journal article" date="2021" name="Nat. Commun.">
        <title>Genetic determinants of endophytism in the Arabidopsis root mycobiome.</title>
        <authorList>
            <person name="Mesny F."/>
            <person name="Miyauchi S."/>
            <person name="Thiergart T."/>
            <person name="Pickel B."/>
            <person name="Atanasova L."/>
            <person name="Karlsson M."/>
            <person name="Huettel B."/>
            <person name="Barry K.W."/>
            <person name="Haridas S."/>
            <person name="Chen C."/>
            <person name="Bauer D."/>
            <person name="Andreopoulos W."/>
            <person name="Pangilinan J."/>
            <person name="LaButti K."/>
            <person name="Riley R."/>
            <person name="Lipzen A."/>
            <person name="Clum A."/>
            <person name="Drula E."/>
            <person name="Henrissat B."/>
            <person name="Kohler A."/>
            <person name="Grigoriev I.V."/>
            <person name="Martin F.M."/>
            <person name="Hacquard S."/>
        </authorList>
    </citation>
    <scope>NUCLEOTIDE SEQUENCE</scope>
    <source>
        <strain evidence="3">MPI-CAGE-AT-0021</strain>
    </source>
</reference>
<feature type="non-terminal residue" evidence="3">
    <location>
        <position position="1"/>
    </location>
</feature>
<dbReference type="InterPro" id="IPR052471">
    <property type="entry name" value="PBI_I9"/>
</dbReference>
<dbReference type="Pfam" id="PF05922">
    <property type="entry name" value="Inhibitor_I9"/>
    <property type="match status" value="1"/>
</dbReference>
<dbReference type="Proteomes" id="UP000717696">
    <property type="component" value="Unassembled WGS sequence"/>
</dbReference>